<gene>
    <name evidence="1" type="ORF">SacmaDRAFT_3831</name>
</gene>
<organism evidence="1 2">
    <name type="scientific">Saccharomonospora marina XMU15</name>
    <dbReference type="NCBI Taxonomy" id="882083"/>
    <lineage>
        <taxon>Bacteria</taxon>
        <taxon>Bacillati</taxon>
        <taxon>Actinomycetota</taxon>
        <taxon>Actinomycetes</taxon>
        <taxon>Pseudonocardiales</taxon>
        <taxon>Pseudonocardiaceae</taxon>
        <taxon>Saccharomonospora</taxon>
    </lineage>
</organism>
<evidence type="ECO:0000313" key="1">
    <source>
        <dbReference type="EMBL" id="EHR52035.1"/>
    </source>
</evidence>
<dbReference type="EMBL" id="CM001439">
    <property type="protein sequence ID" value="EHR52035.1"/>
    <property type="molecule type" value="Genomic_DNA"/>
</dbReference>
<accession>H5X1W6</accession>
<sequence length="153" mass="16924">MTRVKIATLVRLETGFVSVDNLERYDGDPEHVAGAISLVIDGTELLGADLWDDVNWLWPLIVHALDDYRRTGSGKCGFPDQPIAFSAESAGAGTVLIRVFDGESIERSSAVPEDDLFEEVARAGIFFFDELQRICPGTSYGVTERTTLEGWRR</sequence>
<proteinExistence type="predicted"/>
<dbReference type="eggNOG" id="ENOG502ZVJM">
    <property type="taxonomic scope" value="Bacteria"/>
</dbReference>
<dbReference type="OrthoDB" id="2088102at2"/>
<keyword evidence="2" id="KW-1185">Reference proteome</keyword>
<dbReference type="HOGENOM" id="CLU_1703393_0_0_11"/>
<name>H5X1W6_9PSEU</name>
<dbReference type="STRING" id="882083.SacmaDRAFT_3831"/>
<protein>
    <submittedName>
        <fullName evidence="1">Uncharacterized protein</fullName>
    </submittedName>
</protein>
<dbReference type="RefSeq" id="WP_009155413.1">
    <property type="nucleotide sequence ID" value="NZ_CM001439.1"/>
</dbReference>
<evidence type="ECO:0000313" key="2">
    <source>
        <dbReference type="Proteomes" id="UP000004926"/>
    </source>
</evidence>
<dbReference type="AlphaFoldDB" id="H5X1W6"/>
<dbReference type="Proteomes" id="UP000004926">
    <property type="component" value="Chromosome"/>
</dbReference>
<reference evidence="1 2" key="1">
    <citation type="journal article" date="2012" name="Stand. Genomic Sci.">
        <title>Genome sequence of the ocean sediment bacterium Saccharomonospora marina type strain (XMU15(T)).</title>
        <authorList>
            <person name="Klenk H.P."/>
            <person name="Lu M."/>
            <person name="Lucas S."/>
            <person name="Lapidus A."/>
            <person name="Copeland A."/>
            <person name="Pitluck S."/>
            <person name="Goodwin L.A."/>
            <person name="Han C."/>
            <person name="Tapia R."/>
            <person name="Brambilla E.M."/>
            <person name="Potter G."/>
            <person name="Land M."/>
            <person name="Ivanova N."/>
            <person name="Rohde M."/>
            <person name="Goker M."/>
            <person name="Detter J.C."/>
            <person name="Li W.J."/>
            <person name="Kyrpides N.C."/>
            <person name="Woyke T."/>
        </authorList>
    </citation>
    <scope>NUCLEOTIDE SEQUENCE [LARGE SCALE GENOMIC DNA]</scope>
    <source>
        <strain evidence="1 2">XMU15</strain>
    </source>
</reference>